<proteinExistence type="predicted"/>
<dbReference type="AlphaFoldDB" id="A0A4Q9GY28"/>
<protein>
    <submittedName>
        <fullName evidence="2">Uncharacterized protein</fullName>
    </submittedName>
</protein>
<reference evidence="3" key="1">
    <citation type="submission" date="2019-02" db="EMBL/GenBank/DDBJ databases">
        <title>Glaciihabitans arcticus sp. nov., a psychrotolerant bacterium isolated from polar soil.</title>
        <authorList>
            <person name="Dahal R.H."/>
        </authorList>
    </citation>
    <scope>NUCLEOTIDE SEQUENCE [LARGE SCALE GENOMIC DNA]</scope>
    <source>
        <strain evidence="3">RP-3-7</strain>
    </source>
</reference>
<keyword evidence="3" id="KW-1185">Reference proteome</keyword>
<feature type="region of interest" description="Disordered" evidence="1">
    <location>
        <begin position="219"/>
        <end position="265"/>
    </location>
</feature>
<organism evidence="2 3">
    <name type="scientific">Glaciihabitans arcticus</name>
    <dbReference type="NCBI Taxonomy" id="2668039"/>
    <lineage>
        <taxon>Bacteria</taxon>
        <taxon>Bacillati</taxon>
        <taxon>Actinomycetota</taxon>
        <taxon>Actinomycetes</taxon>
        <taxon>Micrococcales</taxon>
        <taxon>Microbacteriaceae</taxon>
        <taxon>Glaciihabitans</taxon>
    </lineage>
</organism>
<dbReference type="RefSeq" id="WP_130981301.1">
    <property type="nucleotide sequence ID" value="NZ_SISG01000001.1"/>
</dbReference>
<evidence type="ECO:0000313" key="3">
    <source>
        <dbReference type="Proteomes" id="UP000294194"/>
    </source>
</evidence>
<feature type="compositionally biased region" description="Basic and acidic residues" evidence="1">
    <location>
        <begin position="229"/>
        <end position="265"/>
    </location>
</feature>
<sequence length="265" mass="28724">MASPVDDIVRELYALLPAEFTAARNAAAKEHPSVKALPKPSASAWLVNMLARHERDTVEGLVDLGDRLRDAQFDRQAATALSRQRRDSLRDARKIATTLAKRLGGTASAAALDEVEQTLIAAMSDRDAAAAVLAGTLVTPLTANGLDPVDLSGATALDPPALTQRVAKKGPDLKRAVDEAQSDVTEAEAAVAEIDRSLAEAKRSRDALQQEREELAAQLASVDQELSETETRIRDLRREHGSAERERRSGETALERATRRWQAHD</sequence>
<dbReference type="Proteomes" id="UP000294194">
    <property type="component" value="Unassembled WGS sequence"/>
</dbReference>
<name>A0A4Q9GY28_9MICO</name>
<dbReference type="EMBL" id="SISG01000001">
    <property type="protein sequence ID" value="TBN57190.1"/>
    <property type="molecule type" value="Genomic_DNA"/>
</dbReference>
<gene>
    <name evidence="2" type="ORF">EYE40_07135</name>
</gene>
<evidence type="ECO:0000256" key="1">
    <source>
        <dbReference type="SAM" id="MobiDB-lite"/>
    </source>
</evidence>
<evidence type="ECO:0000313" key="2">
    <source>
        <dbReference type="EMBL" id="TBN57190.1"/>
    </source>
</evidence>
<comment type="caution">
    <text evidence="2">The sequence shown here is derived from an EMBL/GenBank/DDBJ whole genome shotgun (WGS) entry which is preliminary data.</text>
</comment>
<accession>A0A4Q9GY28</accession>